<evidence type="ECO:0000256" key="1">
    <source>
        <dbReference type="PIRSR" id="PIRSR607822-1"/>
    </source>
</evidence>
<proteinExistence type="predicted"/>
<dbReference type="PRINTS" id="PR01955">
    <property type="entry name" value="LANCFRANKIA"/>
</dbReference>
<dbReference type="Gene3D" id="1.50.10.20">
    <property type="match status" value="1"/>
</dbReference>
<dbReference type="CDD" id="cd04793">
    <property type="entry name" value="LanC"/>
    <property type="match status" value="1"/>
</dbReference>
<protein>
    <submittedName>
        <fullName evidence="2">Lanthionine synthetase C family protein</fullName>
    </submittedName>
</protein>
<dbReference type="GO" id="GO:0046872">
    <property type="term" value="F:metal ion binding"/>
    <property type="evidence" value="ECO:0007669"/>
    <property type="project" value="UniProtKB-KW"/>
</dbReference>
<feature type="binding site" evidence="1">
    <location>
        <position position="335"/>
    </location>
    <ligand>
        <name>Zn(2+)</name>
        <dbReference type="ChEBI" id="CHEBI:29105"/>
    </ligand>
</feature>
<accession>A0A6H9YLJ7</accession>
<keyword evidence="3" id="KW-1185">Reference proteome</keyword>
<dbReference type="OrthoDB" id="1882482at2"/>
<dbReference type="PRINTS" id="PR01950">
    <property type="entry name" value="LANCSUPER"/>
</dbReference>
<dbReference type="InterPro" id="IPR007822">
    <property type="entry name" value="LANC-like"/>
</dbReference>
<keyword evidence="1" id="KW-0479">Metal-binding</keyword>
<dbReference type="GO" id="GO:0031179">
    <property type="term" value="P:peptide modification"/>
    <property type="evidence" value="ECO:0007669"/>
    <property type="project" value="InterPro"/>
</dbReference>
<dbReference type="InterPro" id="IPR033889">
    <property type="entry name" value="LanC"/>
</dbReference>
<dbReference type="AlphaFoldDB" id="A0A6H9YLJ7"/>
<comment type="caution">
    <text evidence="2">The sequence shown here is derived from an EMBL/GenBank/DDBJ whole genome shotgun (WGS) entry which is preliminary data.</text>
</comment>
<evidence type="ECO:0000313" key="2">
    <source>
        <dbReference type="EMBL" id="KAB2339291.1"/>
    </source>
</evidence>
<dbReference type="SMART" id="SM01260">
    <property type="entry name" value="LANC_like"/>
    <property type="match status" value="1"/>
</dbReference>
<dbReference type="RefSeq" id="WP_151570973.1">
    <property type="nucleotide sequence ID" value="NZ_WBMT01000036.1"/>
</dbReference>
<name>A0A6H9YLJ7_9ACTN</name>
<evidence type="ECO:0000313" key="3">
    <source>
        <dbReference type="Proteomes" id="UP000468735"/>
    </source>
</evidence>
<dbReference type="SUPFAM" id="SSF158745">
    <property type="entry name" value="LanC-like"/>
    <property type="match status" value="1"/>
</dbReference>
<organism evidence="2 3">
    <name type="scientific">Actinomadura rudentiformis</name>
    <dbReference type="NCBI Taxonomy" id="359158"/>
    <lineage>
        <taxon>Bacteria</taxon>
        <taxon>Bacillati</taxon>
        <taxon>Actinomycetota</taxon>
        <taxon>Actinomycetes</taxon>
        <taxon>Streptosporangiales</taxon>
        <taxon>Thermomonosporaceae</taxon>
        <taxon>Actinomadura</taxon>
    </lineage>
</organism>
<feature type="binding site" evidence="1">
    <location>
        <position position="336"/>
    </location>
    <ligand>
        <name>Zn(2+)</name>
        <dbReference type="ChEBI" id="CHEBI:29105"/>
    </ligand>
</feature>
<feature type="binding site" evidence="1">
    <location>
        <position position="287"/>
    </location>
    <ligand>
        <name>Zn(2+)</name>
        <dbReference type="ChEBI" id="CHEBI:29105"/>
    </ligand>
</feature>
<sequence>MTAQIVEAIAGKLADPQEVAAIAARPGNELVLPTATMRQWETHGLSDSYPAVSLLFAELGATDAAQRPRAHAHLAAGLAADAPPPVPALYGGAMSLGFAAHAAALASGGYTTLLSRLDQAIVGQVRRWARDRRSAGAPIGDWSGYDVITGGAGLGRYLLARHERTGDEGVGEALRETLDVLVNVALAADTKVDGRPVPAWWVHHGVTHDDTAGHLNLGLAHGLGGPLALLAVAWRAGVRVDRHAEAAAAIVALLDDRQLEDEAGPYWPYWVFLDGADDPARIRDVWCYGAAGVGRSLYLAGSAFDEKEWRDTGDAAVRGALTGPAEHAIHDVALCHGWAGLLHIASRMAHDTGDAAYTAAADGFATRIGEVYDPDAPFGFRYAHPTAPHQTDRPGFLEGAAGIALALHCHGTGAPPVTGWDAALLLN</sequence>
<dbReference type="EMBL" id="WBMT01000036">
    <property type="protein sequence ID" value="KAB2339291.1"/>
    <property type="molecule type" value="Genomic_DNA"/>
</dbReference>
<reference evidence="2 3" key="1">
    <citation type="submission" date="2019-09" db="EMBL/GenBank/DDBJ databases">
        <title>Actinomadura physcomitrii sp. nov., a novel actinomycete isolated from moss [Physcomitrium sphaericum (Ludw) Fuernr].</title>
        <authorList>
            <person name="Zhuang X."/>
            <person name="Liu C."/>
        </authorList>
    </citation>
    <scope>NUCLEOTIDE SEQUENCE [LARGE SCALE GENOMIC DNA]</scope>
    <source>
        <strain evidence="2 3">HMC1</strain>
    </source>
</reference>
<dbReference type="Proteomes" id="UP000468735">
    <property type="component" value="Unassembled WGS sequence"/>
</dbReference>
<gene>
    <name evidence="2" type="ORF">F8566_48155</name>
</gene>
<dbReference type="Pfam" id="PF05147">
    <property type="entry name" value="LANC_like"/>
    <property type="match status" value="1"/>
</dbReference>
<keyword evidence="1" id="KW-0862">Zinc</keyword>